<keyword evidence="2" id="KW-0158">Chromosome</keyword>
<dbReference type="SMART" id="SM00468">
    <property type="entry name" value="PreSET"/>
    <property type="match status" value="1"/>
</dbReference>
<dbReference type="GO" id="GO:0005694">
    <property type="term" value="C:chromosome"/>
    <property type="evidence" value="ECO:0007669"/>
    <property type="project" value="UniProtKB-SubCell"/>
</dbReference>
<dbReference type="PANTHER" id="PTHR46223:SF3">
    <property type="entry name" value="HISTONE-LYSINE N-METHYLTRANSFERASE SET-23"/>
    <property type="match status" value="1"/>
</dbReference>
<dbReference type="GO" id="GO:0005634">
    <property type="term" value="C:nucleus"/>
    <property type="evidence" value="ECO:0007669"/>
    <property type="project" value="InterPro"/>
</dbReference>
<evidence type="ECO:0000256" key="4">
    <source>
        <dbReference type="ARBA" id="ARBA00022679"/>
    </source>
</evidence>
<dbReference type="PANTHER" id="PTHR46223">
    <property type="entry name" value="HISTONE-LYSINE N-METHYLTRANSFERASE SUV39H"/>
    <property type="match status" value="1"/>
</dbReference>
<dbReference type="InterPro" id="IPR046341">
    <property type="entry name" value="SET_dom_sf"/>
</dbReference>
<dbReference type="EMBL" id="JALJOV010000361">
    <property type="protein sequence ID" value="KAK9864378.1"/>
    <property type="molecule type" value="Genomic_DNA"/>
</dbReference>
<comment type="caution">
    <text evidence="7">The sequence shown here is derived from an EMBL/GenBank/DDBJ whole genome shotgun (WGS) entry which is preliminary data.</text>
</comment>
<dbReference type="Proteomes" id="UP001485043">
    <property type="component" value="Unassembled WGS sequence"/>
</dbReference>
<keyword evidence="3" id="KW-0489">Methyltransferase</keyword>
<evidence type="ECO:0000313" key="7">
    <source>
        <dbReference type="EMBL" id="KAK9864378.1"/>
    </source>
</evidence>
<keyword evidence="5" id="KW-0949">S-adenosyl-L-methionine</keyword>
<evidence type="ECO:0000256" key="1">
    <source>
        <dbReference type="ARBA" id="ARBA00004286"/>
    </source>
</evidence>
<evidence type="ECO:0000313" key="8">
    <source>
        <dbReference type="Proteomes" id="UP001485043"/>
    </source>
</evidence>
<dbReference type="Pfam" id="PF05033">
    <property type="entry name" value="Pre-SET"/>
    <property type="match status" value="1"/>
</dbReference>
<dbReference type="GO" id="GO:0008270">
    <property type="term" value="F:zinc ion binding"/>
    <property type="evidence" value="ECO:0007669"/>
    <property type="project" value="InterPro"/>
</dbReference>
<accession>A0AAW1T612</accession>
<sequence length="201" mass="22151">MSGGCEHRQIPCIPARSGDPYPCGFQYTATNILAAVEMSLPGSGCSCSMLQQKGTCCAEDCSCGMAYEGLNTQRRLKEKNWDGGPIFECGQACSCDMQGCANRVTQQPIDVAMCIERTTKGWSAKACVLIQRGSSITAVTAAIWSYLWYELMEHLCHILPCLRVGRSSLEKSSPSRMAHHLQVKQPQTIRREVHVRASRLE</sequence>
<organism evidence="7 8">
    <name type="scientific">Apatococcus fuscideae</name>
    <dbReference type="NCBI Taxonomy" id="2026836"/>
    <lineage>
        <taxon>Eukaryota</taxon>
        <taxon>Viridiplantae</taxon>
        <taxon>Chlorophyta</taxon>
        <taxon>core chlorophytes</taxon>
        <taxon>Trebouxiophyceae</taxon>
        <taxon>Chlorellales</taxon>
        <taxon>Chlorellaceae</taxon>
        <taxon>Apatococcus</taxon>
    </lineage>
</organism>
<dbReference type="Gene3D" id="2.170.270.10">
    <property type="entry name" value="SET domain"/>
    <property type="match status" value="1"/>
</dbReference>
<protein>
    <recommendedName>
        <fullName evidence="6">Pre-SET domain-containing protein</fullName>
    </recommendedName>
</protein>
<evidence type="ECO:0000256" key="3">
    <source>
        <dbReference type="ARBA" id="ARBA00022603"/>
    </source>
</evidence>
<dbReference type="PROSITE" id="PS50867">
    <property type="entry name" value="PRE_SET"/>
    <property type="match status" value="1"/>
</dbReference>
<gene>
    <name evidence="7" type="ORF">WJX84_005207</name>
</gene>
<dbReference type="AlphaFoldDB" id="A0AAW1T612"/>
<dbReference type="GO" id="GO:0032259">
    <property type="term" value="P:methylation"/>
    <property type="evidence" value="ECO:0007669"/>
    <property type="project" value="UniProtKB-KW"/>
</dbReference>
<dbReference type="InterPro" id="IPR007728">
    <property type="entry name" value="Pre-SET_dom"/>
</dbReference>
<dbReference type="GO" id="GO:0042054">
    <property type="term" value="F:histone methyltransferase activity"/>
    <property type="evidence" value="ECO:0007669"/>
    <property type="project" value="InterPro"/>
</dbReference>
<dbReference type="InterPro" id="IPR050973">
    <property type="entry name" value="H3K9_Histone-Lys_N-MTase"/>
</dbReference>
<evidence type="ECO:0000256" key="5">
    <source>
        <dbReference type="ARBA" id="ARBA00022691"/>
    </source>
</evidence>
<evidence type="ECO:0000256" key="2">
    <source>
        <dbReference type="ARBA" id="ARBA00022454"/>
    </source>
</evidence>
<reference evidence="7 8" key="1">
    <citation type="journal article" date="2024" name="Nat. Commun.">
        <title>Phylogenomics reveals the evolutionary origins of lichenization in chlorophyte algae.</title>
        <authorList>
            <person name="Puginier C."/>
            <person name="Libourel C."/>
            <person name="Otte J."/>
            <person name="Skaloud P."/>
            <person name="Haon M."/>
            <person name="Grisel S."/>
            <person name="Petersen M."/>
            <person name="Berrin J.G."/>
            <person name="Delaux P.M."/>
            <person name="Dal Grande F."/>
            <person name="Keller J."/>
        </authorList>
    </citation>
    <scope>NUCLEOTIDE SEQUENCE [LARGE SCALE GENOMIC DNA]</scope>
    <source>
        <strain evidence="7 8">SAG 2523</strain>
    </source>
</reference>
<comment type="subcellular location">
    <subcellularLocation>
        <location evidence="1">Chromosome</location>
    </subcellularLocation>
</comment>
<evidence type="ECO:0000259" key="6">
    <source>
        <dbReference type="PROSITE" id="PS50867"/>
    </source>
</evidence>
<dbReference type="SUPFAM" id="SSF82199">
    <property type="entry name" value="SET domain"/>
    <property type="match status" value="1"/>
</dbReference>
<keyword evidence="8" id="KW-1185">Reference proteome</keyword>
<name>A0AAW1T612_9CHLO</name>
<keyword evidence="4" id="KW-0808">Transferase</keyword>
<proteinExistence type="predicted"/>
<feature type="domain" description="Pre-SET" evidence="6">
    <location>
        <begin position="43"/>
        <end position="108"/>
    </location>
</feature>